<dbReference type="EMBL" id="LRRQ01000058">
    <property type="protein sequence ID" value="OAM90413.1"/>
    <property type="molecule type" value="Genomic_DNA"/>
</dbReference>
<dbReference type="AlphaFoldDB" id="A0A178IKJ9"/>
<keyword evidence="5 7" id="KW-1133">Transmembrane helix</keyword>
<dbReference type="InterPro" id="IPR003004">
    <property type="entry name" value="GspF/PilC"/>
</dbReference>
<dbReference type="RefSeq" id="WP_068769644.1">
    <property type="nucleotide sequence ID" value="NZ_CP109796.1"/>
</dbReference>
<comment type="similarity">
    <text evidence="2">Belongs to the GSP F family.</text>
</comment>
<comment type="caution">
    <text evidence="9">The sequence shown here is derived from an EMBL/GenBank/DDBJ whole genome shotgun (WGS) entry which is preliminary data.</text>
</comment>
<dbReference type="PANTHER" id="PTHR30012">
    <property type="entry name" value="GENERAL SECRETION PATHWAY PROTEIN"/>
    <property type="match status" value="1"/>
</dbReference>
<evidence type="ECO:0000313" key="9">
    <source>
        <dbReference type="EMBL" id="OAM90413.1"/>
    </source>
</evidence>
<sequence>MPTYAAIFIDSQGCRRSEHFEARDRHQLKDALRAKSLWLVSAREMKASRKLTRLTIPVRDFVPLLHQLELQLRAGVTADLALAQLAGDAPPGAIRTVLSHLCREVSQGQPIHQACRAFPRLFPSHLRAVIAAGEVSAQLPESLRALAAHLTSIDSLRRTARRALIYPAIVLTATAGLVIFLLGSVVPRFAEIFTSLHLTLPLITIMLIRTSELMHVHTLALLTIAIALGFAFVVAAHSPALRRRRDALLLKIPLWGDVIRHLATARFAAHGRLLHEAGVPLLDALTSGAELTGHAVLASQLLAARDAVAAGRPLYAALPKGHAFPPFMIPALKAGETTGQLGAALRHIEDYASTRARERLTTALALLEPVVMALLAAVVGAIALSFFLPLVSLLGSVNPH</sequence>
<comment type="subcellular location">
    <subcellularLocation>
        <location evidence="1">Cell membrane</location>
        <topology evidence="1">Multi-pass membrane protein</topology>
    </subcellularLocation>
</comment>
<accession>A0A178IKJ9</accession>
<feature type="transmembrane region" description="Helical" evidence="7">
    <location>
        <begin position="214"/>
        <end position="235"/>
    </location>
</feature>
<gene>
    <name evidence="9" type="ORF">AW736_08015</name>
</gene>
<dbReference type="STRING" id="1184151.AW736_08015"/>
<evidence type="ECO:0000256" key="7">
    <source>
        <dbReference type="SAM" id="Phobius"/>
    </source>
</evidence>
<evidence type="ECO:0000259" key="8">
    <source>
        <dbReference type="Pfam" id="PF00482"/>
    </source>
</evidence>
<protein>
    <recommendedName>
        <fullName evidence="8">Type II secretion system protein GspF domain-containing protein</fullName>
    </recommendedName>
</protein>
<evidence type="ECO:0000256" key="4">
    <source>
        <dbReference type="ARBA" id="ARBA00022692"/>
    </source>
</evidence>
<keyword evidence="10" id="KW-1185">Reference proteome</keyword>
<feature type="domain" description="Type II secretion system protein GspF" evidence="8">
    <location>
        <begin position="273"/>
        <end position="389"/>
    </location>
</feature>
<dbReference type="InterPro" id="IPR042094">
    <property type="entry name" value="T2SS_GspF_sf"/>
</dbReference>
<keyword evidence="3" id="KW-1003">Cell membrane</keyword>
<evidence type="ECO:0000256" key="2">
    <source>
        <dbReference type="ARBA" id="ARBA00005745"/>
    </source>
</evidence>
<dbReference type="Gene3D" id="1.20.81.30">
    <property type="entry name" value="Type II secretion system (T2SS), domain F"/>
    <property type="match status" value="2"/>
</dbReference>
<dbReference type="Proteomes" id="UP000078486">
    <property type="component" value="Unassembled WGS sequence"/>
</dbReference>
<name>A0A178IKJ9_9BACT</name>
<organism evidence="9 10">
    <name type="scientific">Termitidicoccus mucosus</name>
    <dbReference type="NCBI Taxonomy" id="1184151"/>
    <lineage>
        <taxon>Bacteria</taxon>
        <taxon>Pseudomonadati</taxon>
        <taxon>Verrucomicrobiota</taxon>
        <taxon>Opitutia</taxon>
        <taxon>Opitutales</taxon>
        <taxon>Opitutaceae</taxon>
        <taxon>Termitidicoccus</taxon>
    </lineage>
</organism>
<dbReference type="Pfam" id="PF00482">
    <property type="entry name" value="T2SSF"/>
    <property type="match status" value="2"/>
</dbReference>
<feature type="transmembrane region" description="Helical" evidence="7">
    <location>
        <begin position="363"/>
        <end position="388"/>
    </location>
</feature>
<evidence type="ECO:0000256" key="3">
    <source>
        <dbReference type="ARBA" id="ARBA00022475"/>
    </source>
</evidence>
<keyword evidence="6 7" id="KW-0472">Membrane</keyword>
<keyword evidence="4 7" id="KW-0812">Transmembrane</keyword>
<dbReference type="PRINTS" id="PR00812">
    <property type="entry name" value="BCTERIALGSPF"/>
</dbReference>
<dbReference type="GO" id="GO:0005886">
    <property type="term" value="C:plasma membrane"/>
    <property type="evidence" value="ECO:0007669"/>
    <property type="project" value="UniProtKB-SubCell"/>
</dbReference>
<evidence type="ECO:0000256" key="6">
    <source>
        <dbReference type="ARBA" id="ARBA00023136"/>
    </source>
</evidence>
<evidence type="ECO:0000256" key="5">
    <source>
        <dbReference type="ARBA" id="ARBA00022989"/>
    </source>
</evidence>
<feature type="transmembrane region" description="Helical" evidence="7">
    <location>
        <begin position="164"/>
        <end position="182"/>
    </location>
</feature>
<dbReference type="InterPro" id="IPR018076">
    <property type="entry name" value="T2SS_GspF_dom"/>
</dbReference>
<reference evidence="9 10" key="1">
    <citation type="submission" date="2016-01" db="EMBL/GenBank/DDBJ databases">
        <title>High potential of lignocellulose degradation of a new Verrucomicrobia species.</title>
        <authorList>
            <person name="Wang Y."/>
            <person name="Shi Y."/>
            <person name="Qiu Z."/>
            <person name="Liu S."/>
            <person name="Yang H."/>
        </authorList>
    </citation>
    <scope>NUCLEOTIDE SEQUENCE [LARGE SCALE GENOMIC DNA]</scope>
    <source>
        <strain evidence="9 10">TSB47</strain>
    </source>
</reference>
<evidence type="ECO:0000313" key="10">
    <source>
        <dbReference type="Proteomes" id="UP000078486"/>
    </source>
</evidence>
<dbReference type="PANTHER" id="PTHR30012:SF0">
    <property type="entry name" value="TYPE II SECRETION SYSTEM PROTEIN F-RELATED"/>
    <property type="match status" value="1"/>
</dbReference>
<dbReference type="OrthoDB" id="9805682at2"/>
<feature type="domain" description="Type II secretion system protein GspF" evidence="8">
    <location>
        <begin position="65"/>
        <end position="187"/>
    </location>
</feature>
<evidence type="ECO:0000256" key="1">
    <source>
        <dbReference type="ARBA" id="ARBA00004651"/>
    </source>
</evidence>
<proteinExistence type="inferred from homology"/>